<dbReference type="Proteomes" id="UP000077684">
    <property type="component" value="Unassembled WGS sequence"/>
</dbReference>
<reference evidence="2" key="1">
    <citation type="submission" date="2016-04" db="EMBL/GenBank/DDBJ databases">
        <authorList>
            <person name="Nguyen H.D."/>
            <person name="Samba Siva P."/>
            <person name="Cullis J."/>
            <person name="Levesque C.A."/>
            <person name="Hambleton S."/>
        </authorList>
    </citation>
    <scope>NUCLEOTIDE SEQUENCE</scope>
    <source>
        <strain evidence="2">DAOMC 236426</strain>
    </source>
</reference>
<reference evidence="2" key="2">
    <citation type="journal article" date="2019" name="IMA Fungus">
        <title>Genome sequencing and comparison of five Tilletia species to identify candidate genes for the detection of regulated species infecting wheat.</title>
        <authorList>
            <person name="Nguyen H.D.T."/>
            <person name="Sultana T."/>
            <person name="Kesanakurti P."/>
            <person name="Hambleton S."/>
        </authorList>
    </citation>
    <scope>NUCLEOTIDE SEQUENCE</scope>
    <source>
        <strain evidence="2">DAOMC 236426</strain>
    </source>
</reference>
<dbReference type="EMBL" id="LWDE02000602">
    <property type="protein sequence ID" value="KAE8246198.1"/>
    <property type="molecule type" value="Genomic_DNA"/>
</dbReference>
<gene>
    <name evidence="2" type="ORF">A4X06_0g5119</name>
</gene>
<dbReference type="Gene3D" id="3.40.395.10">
    <property type="entry name" value="Adenoviral Proteinase, Chain A"/>
    <property type="match status" value="1"/>
</dbReference>
<accession>A0A8X7SWJ4</accession>
<comment type="caution">
    <text evidence="2">The sequence shown here is derived from an EMBL/GenBank/DDBJ whole genome shotgun (WGS) entry which is preliminary data.</text>
</comment>
<proteinExistence type="predicted"/>
<name>A0A8X7SWJ4_9BASI</name>
<organism evidence="2 3">
    <name type="scientific">Tilletia controversa</name>
    <name type="common">dwarf bunt fungus</name>
    <dbReference type="NCBI Taxonomy" id="13291"/>
    <lineage>
        <taxon>Eukaryota</taxon>
        <taxon>Fungi</taxon>
        <taxon>Dikarya</taxon>
        <taxon>Basidiomycota</taxon>
        <taxon>Ustilaginomycotina</taxon>
        <taxon>Exobasidiomycetes</taxon>
        <taxon>Tilletiales</taxon>
        <taxon>Tilletiaceae</taxon>
        <taxon>Tilletia</taxon>
    </lineage>
</organism>
<feature type="region of interest" description="Disordered" evidence="1">
    <location>
        <begin position="1"/>
        <end position="27"/>
    </location>
</feature>
<evidence type="ECO:0000313" key="2">
    <source>
        <dbReference type="EMBL" id="KAE8246198.1"/>
    </source>
</evidence>
<protein>
    <submittedName>
        <fullName evidence="2">Uncharacterized protein</fullName>
    </submittedName>
</protein>
<dbReference type="AlphaFoldDB" id="A0A8X7SWJ4"/>
<dbReference type="SUPFAM" id="SSF54001">
    <property type="entry name" value="Cysteine proteinases"/>
    <property type="match status" value="1"/>
</dbReference>
<dbReference type="InterPro" id="IPR038765">
    <property type="entry name" value="Papain-like_cys_pep_sf"/>
</dbReference>
<feature type="compositionally biased region" description="Low complexity" evidence="1">
    <location>
        <begin position="1"/>
        <end position="13"/>
    </location>
</feature>
<sequence>MPGSPSKASPAPSTHLSGDQKGKAISNAVAEDDEGVISIGWPLQPSPGRQLLSLSRRDLNKLRRHDWVTDQFIQFGIHYVLRDPAPFGQLVSPERPPREDIHILDALFYRQLKDGIRQSKRKNMFSVPYLVIPLHLGVHRAVTIVVNAHLILSPTPSEAADGRRGKVPIEIHPAQPPPTKKTRHATAPIQPCVQIRPYPHEGMDPRAMPLLSIQDFMPLPTKPSAAVRRTRQPRLS</sequence>
<evidence type="ECO:0000313" key="3">
    <source>
        <dbReference type="Proteomes" id="UP000077684"/>
    </source>
</evidence>
<keyword evidence="3" id="KW-1185">Reference proteome</keyword>
<evidence type="ECO:0000256" key="1">
    <source>
        <dbReference type="SAM" id="MobiDB-lite"/>
    </source>
</evidence>